<dbReference type="STRING" id="320787.CA2015_2008"/>
<dbReference type="InterPro" id="IPR050251">
    <property type="entry name" value="HpcH-HpaI_aldolase"/>
</dbReference>
<dbReference type="EMBL" id="CP012040">
    <property type="protein sequence ID" value="AKP51434.1"/>
    <property type="molecule type" value="Genomic_DNA"/>
</dbReference>
<dbReference type="GO" id="GO:0005737">
    <property type="term" value="C:cytoplasm"/>
    <property type="evidence" value="ECO:0007669"/>
    <property type="project" value="TreeGrafter"/>
</dbReference>
<protein>
    <submittedName>
        <fullName evidence="5">2,4-dihydroxyhept-2-ene-1,7-dioic acid aldolase</fullName>
    </submittedName>
</protein>
<evidence type="ECO:0000256" key="1">
    <source>
        <dbReference type="ARBA" id="ARBA00005568"/>
    </source>
</evidence>
<keyword evidence="2" id="KW-0479">Metal-binding</keyword>
<dbReference type="GO" id="GO:0016832">
    <property type="term" value="F:aldehyde-lyase activity"/>
    <property type="evidence" value="ECO:0007669"/>
    <property type="project" value="TreeGrafter"/>
</dbReference>
<keyword evidence="3" id="KW-0456">Lyase</keyword>
<dbReference type="Gene3D" id="3.20.20.60">
    <property type="entry name" value="Phosphoenolpyruvate-binding domains"/>
    <property type="match status" value="1"/>
</dbReference>
<feature type="domain" description="HpcH/HpaI aldolase/citrate lyase" evidence="4">
    <location>
        <begin position="19"/>
        <end position="235"/>
    </location>
</feature>
<evidence type="ECO:0000313" key="5">
    <source>
        <dbReference type="EMBL" id="AKP51434.1"/>
    </source>
</evidence>
<evidence type="ECO:0000313" key="6">
    <source>
        <dbReference type="Proteomes" id="UP000036520"/>
    </source>
</evidence>
<reference evidence="5 6" key="1">
    <citation type="submission" date="2015-07" db="EMBL/GenBank/DDBJ databases">
        <authorList>
            <person name="Kim K.M."/>
        </authorList>
    </citation>
    <scope>NUCLEOTIDE SEQUENCE [LARGE SCALE GENOMIC DNA]</scope>
    <source>
        <strain evidence="5 6">KCTC 12363</strain>
    </source>
</reference>
<dbReference type="InterPro" id="IPR005000">
    <property type="entry name" value="Aldolase/citrate-lyase_domain"/>
</dbReference>
<gene>
    <name evidence="5" type="ORF">CA2015_2008</name>
</gene>
<proteinExistence type="inferred from homology"/>
<dbReference type="RefSeq" id="WP_048641764.1">
    <property type="nucleotide sequence ID" value="NZ_CP012040.1"/>
</dbReference>
<dbReference type="PANTHER" id="PTHR30502:SF0">
    <property type="entry name" value="PHOSPHOENOLPYRUVATE CARBOXYLASE FAMILY PROTEIN"/>
    <property type="match status" value="1"/>
</dbReference>
<name>A0A0H4PB29_9BACT</name>
<dbReference type="Proteomes" id="UP000036520">
    <property type="component" value="Chromosome"/>
</dbReference>
<dbReference type="PANTHER" id="PTHR30502">
    <property type="entry name" value="2-KETO-3-DEOXY-L-RHAMNONATE ALDOLASE"/>
    <property type="match status" value="1"/>
</dbReference>
<dbReference type="Pfam" id="PF03328">
    <property type="entry name" value="HpcH_HpaI"/>
    <property type="match status" value="1"/>
</dbReference>
<organism evidence="5 6">
    <name type="scientific">Cyclobacterium amurskyense</name>
    <dbReference type="NCBI Taxonomy" id="320787"/>
    <lineage>
        <taxon>Bacteria</taxon>
        <taxon>Pseudomonadati</taxon>
        <taxon>Bacteroidota</taxon>
        <taxon>Cytophagia</taxon>
        <taxon>Cytophagales</taxon>
        <taxon>Cyclobacteriaceae</taxon>
        <taxon>Cyclobacterium</taxon>
    </lineage>
</organism>
<sequence length="270" mass="29873">MNFKNRIQSGELVLGTCVTSNNSMWPKALASSGLDFVFIDTEHISLSRKELSAMCQTYKGRGIIPIVRVYKADHHLVCQAIDAGAVGVVIPYVETVLDVQVLIGATKFRPLKGERLHQYMEGKEKLTPDLQAYLDSYNEGHLSIVNIESVPAVEKLEELLSVPGLDGVFIGPHDLSVSMGIPEDYDHPDFIDTVRKIVKTSLKFELAVGIHFSETIERQLFWIKEGVNMVVHSSDFALFTQRLNSDFNLVREASDGKLTGGVKPGSTPTI</sequence>
<dbReference type="InterPro" id="IPR015813">
    <property type="entry name" value="Pyrv/PenolPyrv_kinase-like_dom"/>
</dbReference>
<dbReference type="OrthoDB" id="86160at2"/>
<dbReference type="PATRIC" id="fig|320787.5.peg.2213"/>
<evidence type="ECO:0000259" key="4">
    <source>
        <dbReference type="Pfam" id="PF03328"/>
    </source>
</evidence>
<keyword evidence="6" id="KW-1185">Reference proteome</keyword>
<comment type="similarity">
    <text evidence="1">Belongs to the HpcH/HpaI aldolase family.</text>
</comment>
<dbReference type="KEGG" id="camu:CA2015_2008"/>
<dbReference type="GO" id="GO:0046872">
    <property type="term" value="F:metal ion binding"/>
    <property type="evidence" value="ECO:0007669"/>
    <property type="project" value="UniProtKB-KW"/>
</dbReference>
<accession>A0A0H4PB29</accession>
<evidence type="ECO:0000256" key="3">
    <source>
        <dbReference type="ARBA" id="ARBA00023239"/>
    </source>
</evidence>
<dbReference type="InterPro" id="IPR040442">
    <property type="entry name" value="Pyrv_kinase-like_dom_sf"/>
</dbReference>
<dbReference type="AlphaFoldDB" id="A0A0H4PB29"/>
<evidence type="ECO:0000256" key="2">
    <source>
        <dbReference type="ARBA" id="ARBA00022723"/>
    </source>
</evidence>
<dbReference type="SUPFAM" id="SSF51621">
    <property type="entry name" value="Phosphoenolpyruvate/pyruvate domain"/>
    <property type="match status" value="1"/>
</dbReference>